<dbReference type="InterPro" id="IPR011989">
    <property type="entry name" value="ARM-like"/>
</dbReference>
<keyword evidence="6" id="KW-1185">Reference proteome</keyword>
<dbReference type="Proteomes" id="UP001218638">
    <property type="component" value="Chromosome"/>
</dbReference>
<dbReference type="SUPFAM" id="SSF48371">
    <property type="entry name" value="ARM repeat"/>
    <property type="match status" value="1"/>
</dbReference>
<feature type="domain" description="Sulfatase N-terminal" evidence="4">
    <location>
        <begin position="153"/>
        <end position="303"/>
    </location>
</feature>
<feature type="chain" id="PRO_5041945213" evidence="3">
    <location>
        <begin position="24"/>
        <end position="623"/>
    </location>
</feature>
<dbReference type="CDD" id="cd16027">
    <property type="entry name" value="SGSH"/>
    <property type="match status" value="1"/>
</dbReference>
<dbReference type="SUPFAM" id="SSF53649">
    <property type="entry name" value="Alkaline phosphatase-like"/>
    <property type="match status" value="1"/>
</dbReference>
<evidence type="ECO:0000313" key="5">
    <source>
        <dbReference type="EMBL" id="WED63152.1"/>
    </source>
</evidence>
<accession>A0AAF0CG40</accession>
<dbReference type="Gene3D" id="3.40.720.10">
    <property type="entry name" value="Alkaline Phosphatase, subunit A"/>
    <property type="match status" value="1"/>
</dbReference>
<evidence type="ECO:0000256" key="3">
    <source>
        <dbReference type="SAM" id="SignalP"/>
    </source>
</evidence>
<dbReference type="PANTHER" id="PTHR42693:SF53">
    <property type="entry name" value="ENDO-4-O-SULFATASE"/>
    <property type="match status" value="1"/>
</dbReference>
<evidence type="ECO:0000256" key="2">
    <source>
        <dbReference type="ARBA" id="ARBA00022801"/>
    </source>
</evidence>
<dbReference type="RefSeq" id="WP_330928816.1">
    <property type="nucleotide sequence ID" value="NZ_CP119075.1"/>
</dbReference>
<name>A0AAF0CG40_9BACT</name>
<protein>
    <submittedName>
        <fullName evidence="5">Sulfatase-like hydrolase/transferase</fullName>
    </submittedName>
</protein>
<dbReference type="InterPro" id="IPR016024">
    <property type="entry name" value="ARM-type_fold"/>
</dbReference>
<dbReference type="InterPro" id="IPR050738">
    <property type="entry name" value="Sulfatase"/>
</dbReference>
<dbReference type="PANTHER" id="PTHR42693">
    <property type="entry name" value="ARYLSULFATASE FAMILY MEMBER"/>
    <property type="match status" value="1"/>
</dbReference>
<gene>
    <name evidence="5" type="ORF">PXH66_12510</name>
</gene>
<reference evidence="5" key="1">
    <citation type="submission" date="2023-03" db="EMBL/GenBank/DDBJ databases">
        <title>Lomoglobus Profundus gen. nov., sp. nov., a novel member of the phylum Verrucomicrobia, isolated from deep-marine sediment of South China Sea.</title>
        <authorList>
            <person name="Ahmad T."/>
            <person name="Ishaq S.E."/>
            <person name="Wang F."/>
        </authorList>
    </citation>
    <scope>NUCLEOTIDE SEQUENCE</scope>
    <source>
        <strain evidence="5">LMO-M01</strain>
    </source>
</reference>
<feature type="signal peptide" evidence="3">
    <location>
        <begin position="1"/>
        <end position="23"/>
    </location>
</feature>
<dbReference type="Pfam" id="PF13646">
    <property type="entry name" value="HEAT_2"/>
    <property type="match status" value="1"/>
</dbReference>
<dbReference type="GO" id="GO:0004065">
    <property type="term" value="F:arylsulfatase activity"/>
    <property type="evidence" value="ECO:0007669"/>
    <property type="project" value="TreeGrafter"/>
</dbReference>
<proteinExistence type="inferred from homology"/>
<comment type="similarity">
    <text evidence="1">Belongs to the sulfatase family.</text>
</comment>
<evidence type="ECO:0000259" key="4">
    <source>
        <dbReference type="Pfam" id="PF00884"/>
    </source>
</evidence>
<evidence type="ECO:0000256" key="1">
    <source>
        <dbReference type="ARBA" id="ARBA00008779"/>
    </source>
</evidence>
<dbReference type="InterPro" id="IPR017850">
    <property type="entry name" value="Alkaline_phosphatase_core_sf"/>
</dbReference>
<dbReference type="Gene3D" id="1.25.10.10">
    <property type="entry name" value="Leucine-rich Repeat Variant"/>
    <property type="match status" value="1"/>
</dbReference>
<evidence type="ECO:0000313" key="6">
    <source>
        <dbReference type="Proteomes" id="UP001218638"/>
    </source>
</evidence>
<sequence>MPLSFLRALGVAAVVAVASSMPAQSSSSPRPNILWITSEDHGPHMGCYGDEFATTPHVDALAAKGLTYRMAWSNAPVCAPARTTIISGLYPPSTGSEHMRSLLPYPNGQHMYPDLLQAAGYYTSNNSKEDYNLAAPASGKGWSDSSPQAHWRNRTAGQPFFAVFNATRSHESGIRRRPHTPIHDPAAVKVPSYHPDTPEVRRDWAQYYDVVSQADAIAGEHLQALAEAGLTEDTLVFYYGDHGSGMPRSKRWPGNSGQQVPMVVYVPEKFQALRPEDYVPGGMSDRLVGFIDLAPTVLSLAGVKPPASMQGTAFLGKYIGPAADYLYGFRGRMDERNDLVRSITDGRYVYLRNYLPYLPAGQYIDYQMKTPTTAVWRAMFDADELNATQAAFWLPRAPEELYDLRNDPDEVNNLADSPAHQAIKARLRAAQQAHAREILDVGFLPEGELFTRAPGESPYDFARQPGVYPFARVFAMAELASLPAPESLSALRAGLHDEDSAVRYWAALGLRMQEAAGLPALRMALDDPSPFVRIVAADALVNFGHGEDRERGMALLLAHGDPRRHDGFVSAAALAVIDGLSAVPAPVKSAIADYAFESGQWPDGRYRNVLEGVLDHLHGVVGK</sequence>
<keyword evidence="3" id="KW-0732">Signal</keyword>
<dbReference type="KEGG" id="slom:PXH66_12510"/>
<feature type="domain" description="Sulfatase N-terminal" evidence="4">
    <location>
        <begin position="31"/>
        <end position="127"/>
    </location>
</feature>
<organism evidence="5 6">
    <name type="scientific">Synoicihabitans lomoniglobus</name>
    <dbReference type="NCBI Taxonomy" id="2909285"/>
    <lineage>
        <taxon>Bacteria</taxon>
        <taxon>Pseudomonadati</taxon>
        <taxon>Verrucomicrobiota</taxon>
        <taxon>Opitutia</taxon>
        <taxon>Opitutales</taxon>
        <taxon>Opitutaceae</taxon>
        <taxon>Synoicihabitans</taxon>
    </lineage>
</organism>
<keyword evidence="2 5" id="KW-0378">Hydrolase</keyword>
<dbReference type="InterPro" id="IPR000917">
    <property type="entry name" value="Sulfatase_N"/>
</dbReference>
<dbReference type="Pfam" id="PF00884">
    <property type="entry name" value="Sulfatase"/>
    <property type="match status" value="2"/>
</dbReference>
<dbReference type="AlphaFoldDB" id="A0AAF0CG40"/>
<dbReference type="EMBL" id="CP119075">
    <property type="protein sequence ID" value="WED63152.1"/>
    <property type="molecule type" value="Genomic_DNA"/>
</dbReference>